<organism evidence="1 2">
    <name type="scientific">Trichinella zimbabwensis</name>
    <dbReference type="NCBI Taxonomy" id="268475"/>
    <lineage>
        <taxon>Eukaryota</taxon>
        <taxon>Metazoa</taxon>
        <taxon>Ecdysozoa</taxon>
        <taxon>Nematoda</taxon>
        <taxon>Enoplea</taxon>
        <taxon>Dorylaimia</taxon>
        <taxon>Trichinellida</taxon>
        <taxon>Trichinellidae</taxon>
        <taxon>Trichinella</taxon>
    </lineage>
</organism>
<dbReference type="Proteomes" id="UP000055024">
    <property type="component" value="Unassembled WGS sequence"/>
</dbReference>
<reference evidence="1 2" key="1">
    <citation type="submission" date="2015-01" db="EMBL/GenBank/DDBJ databases">
        <title>Evolution of Trichinella species and genotypes.</title>
        <authorList>
            <person name="Korhonen P.K."/>
            <person name="Edoardo P."/>
            <person name="Giuseppe L.R."/>
            <person name="Gasser R.B."/>
        </authorList>
    </citation>
    <scope>NUCLEOTIDE SEQUENCE [LARGE SCALE GENOMIC DNA]</scope>
    <source>
        <strain evidence="1">ISS1029</strain>
    </source>
</reference>
<accession>A0A0V1H9A6</accession>
<evidence type="ECO:0000313" key="2">
    <source>
        <dbReference type="Proteomes" id="UP000055024"/>
    </source>
</evidence>
<protein>
    <submittedName>
        <fullName evidence="1">Uncharacterized protein</fullName>
    </submittedName>
</protein>
<keyword evidence="2" id="KW-1185">Reference proteome</keyword>
<comment type="caution">
    <text evidence="1">The sequence shown here is derived from an EMBL/GenBank/DDBJ whole genome shotgun (WGS) entry which is preliminary data.</text>
</comment>
<dbReference type="AlphaFoldDB" id="A0A0V1H9A6"/>
<dbReference type="EMBL" id="JYDP01000108">
    <property type="protein sequence ID" value="KRZ07069.1"/>
    <property type="molecule type" value="Genomic_DNA"/>
</dbReference>
<gene>
    <name evidence="1" type="ORF">T11_17452</name>
</gene>
<sequence length="59" mass="6874">MTRWWRQFEPDFRGWTVNCGGYPGLTRLARILDPGVGRLPLLCVLETQIRIQRSACRNV</sequence>
<name>A0A0V1H9A6_9BILA</name>
<evidence type="ECO:0000313" key="1">
    <source>
        <dbReference type="EMBL" id="KRZ07069.1"/>
    </source>
</evidence>
<proteinExistence type="predicted"/>